<sequence length="293" mass="32071">MAKKSNPTTTAAVTDEVKAQRQEKSRSEDQQLKAQLQHSGGIGIDQFELPKASVAKIAKLEIPDNVQMRKEVISALVKSSTVFINYLASTSHDLAVGKGLKTITAANVLDSMRELDLPAEMRQELKVELEAFREIQKSRRKKSMTNTASSKPSSPAQQVDHQGSVPGEEEQEEQEEEGEEEPRLEETPSRKKKKVPATKGKGRYVEGEGEEEKVGEMGNGGKSSSSSKKKARISGYDESMDADVSRLTATDAGDEDDELEEEEGVGDVTDQTTKTIDDPSPRDGSPSEEMEED</sequence>
<gene>
    <name evidence="1" type="ORF">IE53DRAFT_328958</name>
</gene>
<proteinExistence type="predicted"/>
<name>A0ACD0NZ91_9BASI</name>
<protein>
    <submittedName>
        <fullName evidence="1">Histone-fold-containing protein</fullName>
    </submittedName>
</protein>
<accession>A0ACD0NZ91</accession>
<evidence type="ECO:0000313" key="1">
    <source>
        <dbReference type="EMBL" id="PWN51148.1"/>
    </source>
</evidence>
<organism evidence="1 2">
    <name type="scientific">Violaceomyces palustris</name>
    <dbReference type="NCBI Taxonomy" id="1673888"/>
    <lineage>
        <taxon>Eukaryota</taxon>
        <taxon>Fungi</taxon>
        <taxon>Dikarya</taxon>
        <taxon>Basidiomycota</taxon>
        <taxon>Ustilaginomycotina</taxon>
        <taxon>Ustilaginomycetes</taxon>
        <taxon>Violaceomycetales</taxon>
        <taxon>Violaceomycetaceae</taxon>
        <taxon>Violaceomyces</taxon>
    </lineage>
</organism>
<reference evidence="1 2" key="1">
    <citation type="journal article" date="2018" name="Mol. Biol. Evol.">
        <title>Broad Genomic Sampling Reveals a Smut Pathogenic Ancestry of the Fungal Clade Ustilaginomycotina.</title>
        <authorList>
            <person name="Kijpornyongpan T."/>
            <person name="Mondo S.J."/>
            <person name="Barry K."/>
            <person name="Sandor L."/>
            <person name="Lee J."/>
            <person name="Lipzen A."/>
            <person name="Pangilinan J."/>
            <person name="LaButti K."/>
            <person name="Hainaut M."/>
            <person name="Henrissat B."/>
            <person name="Grigoriev I.V."/>
            <person name="Spatafora J.W."/>
            <person name="Aime M.C."/>
        </authorList>
    </citation>
    <scope>NUCLEOTIDE SEQUENCE [LARGE SCALE GENOMIC DNA]</scope>
    <source>
        <strain evidence="1 2">SA 807</strain>
    </source>
</reference>
<keyword evidence="2" id="KW-1185">Reference proteome</keyword>
<evidence type="ECO:0000313" key="2">
    <source>
        <dbReference type="Proteomes" id="UP000245626"/>
    </source>
</evidence>
<dbReference type="EMBL" id="KZ819867">
    <property type="protein sequence ID" value="PWN51148.1"/>
    <property type="molecule type" value="Genomic_DNA"/>
</dbReference>
<dbReference type="Proteomes" id="UP000245626">
    <property type="component" value="Unassembled WGS sequence"/>
</dbReference>